<dbReference type="EMBL" id="JABFUD020000011">
    <property type="protein sequence ID" value="KAI5073714.1"/>
    <property type="molecule type" value="Genomic_DNA"/>
</dbReference>
<accession>A0A9D4UTB1</accession>
<dbReference type="AlphaFoldDB" id="A0A9D4UTB1"/>
<keyword evidence="2" id="KW-1185">Reference proteome</keyword>
<comment type="caution">
    <text evidence="1">The sequence shown here is derived from an EMBL/GenBank/DDBJ whole genome shotgun (WGS) entry which is preliminary data.</text>
</comment>
<gene>
    <name evidence="1" type="ORF">GOP47_0011727</name>
</gene>
<sequence>MRSTCAILRRERIYQGVTASETQEAALRKEGLDLQVLTFSLACRVCASFVQASQLILKQVPGRLVSTVVLSTHELS</sequence>
<protein>
    <submittedName>
        <fullName evidence="1">Uncharacterized protein</fullName>
    </submittedName>
</protein>
<name>A0A9D4UTB1_ADICA</name>
<proteinExistence type="predicted"/>
<evidence type="ECO:0000313" key="2">
    <source>
        <dbReference type="Proteomes" id="UP000886520"/>
    </source>
</evidence>
<reference evidence="1" key="1">
    <citation type="submission" date="2021-01" db="EMBL/GenBank/DDBJ databases">
        <title>Adiantum capillus-veneris genome.</title>
        <authorList>
            <person name="Fang Y."/>
            <person name="Liao Q."/>
        </authorList>
    </citation>
    <scope>NUCLEOTIDE SEQUENCE</scope>
    <source>
        <strain evidence="1">H3</strain>
        <tissue evidence="1">Leaf</tissue>
    </source>
</reference>
<evidence type="ECO:0000313" key="1">
    <source>
        <dbReference type="EMBL" id="KAI5073714.1"/>
    </source>
</evidence>
<organism evidence="1 2">
    <name type="scientific">Adiantum capillus-veneris</name>
    <name type="common">Maidenhair fern</name>
    <dbReference type="NCBI Taxonomy" id="13818"/>
    <lineage>
        <taxon>Eukaryota</taxon>
        <taxon>Viridiplantae</taxon>
        <taxon>Streptophyta</taxon>
        <taxon>Embryophyta</taxon>
        <taxon>Tracheophyta</taxon>
        <taxon>Polypodiopsida</taxon>
        <taxon>Polypodiidae</taxon>
        <taxon>Polypodiales</taxon>
        <taxon>Pteridineae</taxon>
        <taxon>Pteridaceae</taxon>
        <taxon>Vittarioideae</taxon>
        <taxon>Adiantum</taxon>
    </lineage>
</organism>
<dbReference type="Proteomes" id="UP000886520">
    <property type="component" value="Chromosome 11"/>
</dbReference>